<organism evidence="1 2">
    <name type="scientific">Tianweitania populi</name>
    <dbReference type="NCBI Taxonomy" id="1607949"/>
    <lineage>
        <taxon>Bacteria</taxon>
        <taxon>Pseudomonadati</taxon>
        <taxon>Pseudomonadota</taxon>
        <taxon>Alphaproteobacteria</taxon>
        <taxon>Hyphomicrobiales</taxon>
        <taxon>Phyllobacteriaceae</taxon>
        <taxon>Tianweitania</taxon>
    </lineage>
</organism>
<dbReference type="Proteomes" id="UP000630142">
    <property type="component" value="Unassembled WGS sequence"/>
</dbReference>
<name>A0A8J3DLU7_9HYPH</name>
<dbReference type="EMBL" id="BMZQ01000001">
    <property type="protein sequence ID" value="GHD05160.1"/>
    <property type="molecule type" value="Genomic_DNA"/>
</dbReference>
<reference evidence="1" key="2">
    <citation type="submission" date="2020-09" db="EMBL/GenBank/DDBJ databases">
        <authorList>
            <person name="Sun Q."/>
            <person name="Kim S."/>
        </authorList>
    </citation>
    <scope>NUCLEOTIDE SEQUENCE</scope>
    <source>
        <strain evidence="1">KCTC 42249</strain>
    </source>
</reference>
<keyword evidence="2" id="KW-1185">Reference proteome</keyword>
<evidence type="ECO:0000313" key="1">
    <source>
        <dbReference type="EMBL" id="GHD05160.1"/>
    </source>
</evidence>
<comment type="caution">
    <text evidence="1">The sequence shown here is derived from an EMBL/GenBank/DDBJ whole genome shotgun (WGS) entry which is preliminary data.</text>
</comment>
<protein>
    <submittedName>
        <fullName evidence="1">Uncharacterized protein</fullName>
    </submittedName>
</protein>
<evidence type="ECO:0000313" key="2">
    <source>
        <dbReference type="Proteomes" id="UP000630142"/>
    </source>
</evidence>
<dbReference type="AlphaFoldDB" id="A0A8J3DLU7"/>
<sequence length="138" mass="15356">MAFSDIYLSLRRNQLKRLGPLGLNLKNGIDLDRETAWQGARSKGGTRMPSLLSEHFNQKIGSTIDNRWMILEGGDGIDETTQLQDRRNTIEIAIQGRSGSCKQIERANSGSLVGFSNIHILTDHPEISVHTIDARNLS</sequence>
<reference evidence="1" key="1">
    <citation type="journal article" date="2014" name="Int. J. Syst. Evol. Microbiol.">
        <title>Complete genome sequence of Corynebacterium casei LMG S-19264T (=DSM 44701T), isolated from a smear-ripened cheese.</title>
        <authorList>
            <consortium name="US DOE Joint Genome Institute (JGI-PGF)"/>
            <person name="Walter F."/>
            <person name="Albersmeier A."/>
            <person name="Kalinowski J."/>
            <person name="Ruckert C."/>
        </authorList>
    </citation>
    <scope>NUCLEOTIDE SEQUENCE</scope>
    <source>
        <strain evidence="1">KCTC 42249</strain>
    </source>
</reference>
<gene>
    <name evidence="1" type="ORF">GCM10016234_00800</name>
</gene>
<proteinExistence type="predicted"/>
<accession>A0A8J3DLU7</accession>